<keyword evidence="7" id="KW-1185">Reference proteome</keyword>
<dbReference type="PANTHER" id="PTHR13608">
    <property type="entry name" value="ARMADILLO-LIKE HELICAL DOMAIN-CONTAINING PROTEIN 3"/>
    <property type="match status" value="1"/>
</dbReference>
<evidence type="ECO:0000313" key="7">
    <source>
        <dbReference type="Proteomes" id="UP000761534"/>
    </source>
</evidence>
<evidence type="ECO:0000256" key="1">
    <source>
        <dbReference type="ARBA" id="ARBA00004370"/>
    </source>
</evidence>
<evidence type="ECO:0000256" key="2">
    <source>
        <dbReference type="ARBA" id="ARBA00022692"/>
    </source>
</evidence>
<dbReference type="InterPro" id="IPR039868">
    <property type="entry name" value="ARMD3-like"/>
</dbReference>
<dbReference type="GO" id="GO:0016020">
    <property type="term" value="C:membrane"/>
    <property type="evidence" value="ECO:0007669"/>
    <property type="project" value="UniProtKB-SubCell"/>
</dbReference>
<dbReference type="GO" id="GO:0005829">
    <property type="term" value="C:cytosol"/>
    <property type="evidence" value="ECO:0007669"/>
    <property type="project" value="TreeGrafter"/>
</dbReference>
<evidence type="ECO:0000313" key="6">
    <source>
        <dbReference type="EMBL" id="KAA8910061.1"/>
    </source>
</evidence>
<proteinExistence type="predicted"/>
<organism evidence="6 7">
    <name type="scientific">Trichomonascus ciferrii</name>
    <dbReference type="NCBI Taxonomy" id="44093"/>
    <lineage>
        <taxon>Eukaryota</taxon>
        <taxon>Fungi</taxon>
        <taxon>Dikarya</taxon>
        <taxon>Ascomycota</taxon>
        <taxon>Saccharomycotina</taxon>
        <taxon>Dipodascomycetes</taxon>
        <taxon>Dipodascales</taxon>
        <taxon>Trichomonascaceae</taxon>
        <taxon>Trichomonascus</taxon>
        <taxon>Trichomonascus ciferrii complex</taxon>
    </lineage>
</organism>
<dbReference type="PANTHER" id="PTHR13608:SF3">
    <property type="entry name" value="ARMADILLO-LIKE HELICAL DOMAIN-CONTAINING PROTEIN 3"/>
    <property type="match status" value="1"/>
</dbReference>
<accession>A0A642V1F7</accession>
<dbReference type="SMART" id="SM01158">
    <property type="entry name" value="DUF1741"/>
    <property type="match status" value="1"/>
</dbReference>
<sequence>MASKERVPESPLVQVEKGELKPKVLSIYEELFQPDKSGELGKSEGYWTEFFLLRCHQPALFHTLDGLTAEQTIAAKTVTRQLFKRGVGYLKDSGYDKENTLCILSVFLRCIFAKPFVSYSSDLINVLAGLNEVDTVFKDLVDGLDNAICKGETLSMRVSAIRTTTIAAGGTYNTSLATYFTHNNSKDMFGSIIAFINSEGTELYVGDAFSLLGILSGFDKLESPHNPYQTRLADFIDDNSMRRIVHASGHVWKICLDQYLANPAPTPTPTNNPSPSSSTQSLGASLAYWIGLRSAQNSPAANGSVFPEVDEDKTPPHQTFSIVLGFYEFISVNKLFARVFVQSSATGNTDADTDGTKLASSSDTPPFVLFLNLCSWLVQNQHKTHRARVYSRLLLIILRLLIEESCQTLVNEDNKTTALAICQHRNPPLPKYGKEPHALLEGVLDVLQCCVRYNMRAKSMDYEMYTLALTNIYQIIAHLRTHKIRQSYHWHELWKSLLSLTKFINTHPSSDPNCLETSRLIGLIFACCLIHGDDTILPDDKQYHDLIYKLIVSAEDVQKLTSQSPDSPSTHVIMAAVNHYKSLLENSNKSSSLISSNQVSQTIKNGYQTISLQQYATSRDEQAKQTTSYLLHENLPKFKESTERLFFKNLTRQVIHDVNQLYK</sequence>
<dbReference type="VEuPathDB" id="FungiDB:TRICI_004267"/>
<dbReference type="EMBL" id="SWFS01000327">
    <property type="protein sequence ID" value="KAA8910061.1"/>
    <property type="molecule type" value="Genomic_DNA"/>
</dbReference>
<name>A0A642V1F7_9ASCO</name>
<dbReference type="Pfam" id="PF08427">
    <property type="entry name" value="ARMH3_C"/>
    <property type="match status" value="1"/>
</dbReference>
<evidence type="ECO:0000256" key="4">
    <source>
        <dbReference type="ARBA" id="ARBA00023136"/>
    </source>
</evidence>
<evidence type="ECO:0000259" key="5">
    <source>
        <dbReference type="SMART" id="SM01158"/>
    </source>
</evidence>
<comment type="caution">
    <text evidence="6">The sequence shown here is derived from an EMBL/GenBank/DDBJ whole genome shotgun (WGS) entry which is preliminary data.</text>
</comment>
<evidence type="ECO:0000256" key="3">
    <source>
        <dbReference type="ARBA" id="ARBA00022989"/>
    </source>
</evidence>
<keyword evidence="4" id="KW-0472">Membrane</keyword>
<gene>
    <name evidence="6" type="ORF">TRICI_004267</name>
</gene>
<reference evidence="6" key="1">
    <citation type="journal article" date="2019" name="G3 (Bethesda)">
        <title>Genome Assemblies of Two Rare Opportunistic Yeast Pathogens: Diutina rugosa (syn. Candida rugosa) and Trichomonascus ciferrii (syn. Candida ciferrii).</title>
        <authorList>
            <person name="Mixao V."/>
            <person name="Saus E."/>
            <person name="Hansen A.P."/>
            <person name="Lass-Florl C."/>
            <person name="Gabaldon T."/>
        </authorList>
    </citation>
    <scope>NUCLEOTIDE SEQUENCE</scope>
    <source>
        <strain evidence="6">CBS 4856</strain>
    </source>
</reference>
<keyword evidence="3" id="KW-1133">Transmembrane helix</keyword>
<feature type="domain" description="Armadillo-like helical" evidence="5">
    <location>
        <begin position="430"/>
        <end position="662"/>
    </location>
</feature>
<keyword evidence="2" id="KW-0812">Transmembrane</keyword>
<dbReference type="AlphaFoldDB" id="A0A642V1F7"/>
<dbReference type="OrthoDB" id="2012278at2759"/>
<comment type="subcellular location">
    <subcellularLocation>
        <location evidence="1">Membrane</location>
    </subcellularLocation>
</comment>
<protein>
    <recommendedName>
        <fullName evidence="5">Armadillo-like helical domain-containing protein</fullName>
    </recommendedName>
</protein>
<dbReference type="InterPro" id="IPR013636">
    <property type="entry name" value="ARMH3_C"/>
</dbReference>
<dbReference type="Proteomes" id="UP000761534">
    <property type="component" value="Unassembled WGS sequence"/>
</dbReference>